<dbReference type="EMBL" id="CP013011">
    <property type="protein sequence ID" value="ALL00326.1"/>
    <property type="molecule type" value="Genomic_DNA"/>
</dbReference>
<dbReference type="KEGG" id="pdl:Pyrde_0276"/>
<keyword evidence="1" id="KW-0812">Transmembrane</keyword>
<evidence type="ECO:0000313" key="3">
    <source>
        <dbReference type="Proteomes" id="UP000058613"/>
    </source>
</evidence>
<keyword evidence="1" id="KW-1133">Transmembrane helix</keyword>
<name>A0A0P0N1B4_9CREN</name>
<keyword evidence="1" id="KW-0472">Membrane</keyword>
<feature type="transmembrane region" description="Helical" evidence="1">
    <location>
        <begin position="203"/>
        <end position="225"/>
    </location>
</feature>
<feature type="transmembrane region" description="Helical" evidence="1">
    <location>
        <begin position="150"/>
        <end position="171"/>
    </location>
</feature>
<accession>A0A0P0N1B4</accession>
<reference evidence="2 3" key="1">
    <citation type="submission" date="2015-10" db="EMBL/GenBank/DDBJ databases">
        <title>Complete genome sequence of hyperthermophilic archaeon Pyrodictium delaneyi Su06.</title>
        <authorList>
            <person name="Jung J.-H."/>
            <person name="Lin J."/>
            <person name="Holden J.F."/>
            <person name="Park C.-S."/>
        </authorList>
    </citation>
    <scope>NUCLEOTIDE SEQUENCE [LARGE SCALE GENOMIC DNA]</scope>
    <source>
        <strain evidence="2 3">Su06</strain>
    </source>
</reference>
<dbReference type="STRING" id="1273541.Pyrde_0276"/>
<feature type="transmembrane region" description="Helical" evidence="1">
    <location>
        <begin position="76"/>
        <end position="109"/>
    </location>
</feature>
<evidence type="ECO:0000256" key="1">
    <source>
        <dbReference type="SAM" id="Phobius"/>
    </source>
</evidence>
<dbReference type="AlphaFoldDB" id="A0A0P0N1B4"/>
<organism evidence="2 3">
    <name type="scientific">Pyrodictium delaneyi</name>
    <dbReference type="NCBI Taxonomy" id="1273541"/>
    <lineage>
        <taxon>Archaea</taxon>
        <taxon>Thermoproteota</taxon>
        <taxon>Thermoprotei</taxon>
        <taxon>Desulfurococcales</taxon>
        <taxon>Pyrodictiaceae</taxon>
        <taxon>Pyrodictium</taxon>
    </lineage>
</organism>
<feature type="transmembrane region" description="Helical" evidence="1">
    <location>
        <begin position="178"/>
        <end position="197"/>
    </location>
</feature>
<proteinExistence type="predicted"/>
<evidence type="ECO:0000313" key="2">
    <source>
        <dbReference type="EMBL" id="ALL00326.1"/>
    </source>
</evidence>
<dbReference type="Proteomes" id="UP000058613">
    <property type="component" value="Chromosome"/>
</dbReference>
<feature type="transmembrane region" description="Helical" evidence="1">
    <location>
        <begin position="42"/>
        <end position="64"/>
    </location>
</feature>
<sequence>MNWHMTTYMGPHGGHGGPPWGRPYPWMMHLHEMGTGMAATGLGWILGILYLVSAVAAIGVSFLLYRGYLVSGDRRLALLALGFGLVAAGSVMDLATGIIVSTSLSWLAYMIGYMVMLAARDVAERAGAEAYTATPLALATWPPTIAPYHYAPVAMMGSVIAGILALAAFLGMPGRLRAAGIGVAASHLLEAVALLGILYPGLLITAVALRATSLAAMTLVLVLAARAPSTGRDSA</sequence>
<protein>
    <submittedName>
        <fullName evidence="2">Uncharacterized protein</fullName>
    </submittedName>
</protein>
<gene>
    <name evidence="2" type="ORF">Pyrde_0276</name>
</gene>